<evidence type="ECO:0000256" key="4">
    <source>
        <dbReference type="ARBA" id="ARBA00022741"/>
    </source>
</evidence>
<dbReference type="CDD" id="cd08195">
    <property type="entry name" value="DHQS"/>
    <property type="match status" value="1"/>
</dbReference>
<name>A0A167F661_9ASCO</name>
<dbReference type="RefSeq" id="XP_018737362.1">
    <property type="nucleotide sequence ID" value="XM_018879445.1"/>
</dbReference>
<dbReference type="GeneID" id="30034415"/>
<evidence type="ECO:0000256" key="5">
    <source>
        <dbReference type="ARBA" id="ARBA00022833"/>
    </source>
</evidence>
<evidence type="ECO:0000256" key="8">
    <source>
        <dbReference type="ARBA" id="ARBA00023239"/>
    </source>
</evidence>
<evidence type="ECO:0000256" key="3">
    <source>
        <dbReference type="ARBA" id="ARBA00022723"/>
    </source>
</evidence>
<evidence type="ECO:0000256" key="7">
    <source>
        <dbReference type="ARBA" id="ARBA00023141"/>
    </source>
</evidence>
<dbReference type="OrthoDB" id="197068at2759"/>
<dbReference type="GO" id="GO:0046872">
    <property type="term" value="F:metal ion binding"/>
    <property type="evidence" value="ECO:0007669"/>
    <property type="project" value="UniProtKB-KW"/>
</dbReference>
<dbReference type="KEGG" id="slb:AWJ20_2498"/>
<keyword evidence="4" id="KW-0547">Nucleotide-binding</keyword>
<keyword evidence="6" id="KW-0520">NAD</keyword>
<keyword evidence="5" id="KW-0862">Zinc</keyword>
<evidence type="ECO:0000259" key="9">
    <source>
        <dbReference type="Pfam" id="PF01761"/>
    </source>
</evidence>
<dbReference type="PANTHER" id="PTHR43622:SF7">
    <property type="entry name" value="3-DEHYDROQUINATE SYNTHASE, CHLOROPLASTIC"/>
    <property type="match status" value="1"/>
</dbReference>
<feature type="domain" description="3-dehydroquinate synthase N-terminal" evidence="9">
    <location>
        <begin position="78"/>
        <end position="189"/>
    </location>
</feature>
<dbReference type="Pfam" id="PF01761">
    <property type="entry name" value="DHQ_synthase"/>
    <property type="match status" value="1"/>
</dbReference>
<keyword evidence="8" id="KW-0456">Lyase</keyword>
<dbReference type="FunFam" id="3.40.50.1970:FF:000007">
    <property type="entry name" value="Pentafunctional AROM polypeptide"/>
    <property type="match status" value="1"/>
</dbReference>
<evidence type="ECO:0000313" key="10">
    <source>
        <dbReference type="EMBL" id="ANB14885.1"/>
    </source>
</evidence>
<dbReference type="GO" id="GO:0009073">
    <property type="term" value="P:aromatic amino acid family biosynthetic process"/>
    <property type="evidence" value="ECO:0007669"/>
    <property type="project" value="UniProtKB-KW"/>
</dbReference>
<keyword evidence="7" id="KW-0057">Aromatic amino acid biosynthesis</keyword>
<evidence type="ECO:0000256" key="6">
    <source>
        <dbReference type="ARBA" id="ARBA00023027"/>
    </source>
</evidence>
<evidence type="ECO:0000313" key="11">
    <source>
        <dbReference type="Proteomes" id="UP000189580"/>
    </source>
</evidence>
<dbReference type="GO" id="GO:0003856">
    <property type="term" value="F:3-dehydroquinate synthase activity"/>
    <property type="evidence" value="ECO:0007669"/>
    <property type="project" value="TreeGrafter"/>
</dbReference>
<dbReference type="PANTHER" id="PTHR43622">
    <property type="entry name" value="3-DEHYDROQUINATE SYNTHASE"/>
    <property type="match status" value="1"/>
</dbReference>
<dbReference type="GO" id="GO:0000166">
    <property type="term" value="F:nucleotide binding"/>
    <property type="evidence" value="ECO:0007669"/>
    <property type="project" value="UniProtKB-KW"/>
</dbReference>
<proteinExistence type="predicted"/>
<evidence type="ECO:0000256" key="2">
    <source>
        <dbReference type="ARBA" id="ARBA00022605"/>
    </source>
</evidence>
<reference evidence="10 11" key="1">
    <citation type="submission" date="2016-02" db="EMBL/GenBank/DDBJ databases">
        <title>Complete genome sequence and transcriptome regulation of the pentose utilising yeast Sugiyamaella lignohabitans.</title>
        <authorList>
            <person name="Bellasio M."/>
            <person name="Peymann A."/>
            <person name="Valli M."/>
            <person name="Sipitzky M."/>
            <person name="Graf A."/>
            <person name="Sauer M."/>
            <person name="Marx H."/>
            <person name="Mattanovich D."/>
        </authorList>
    </citation>
    <scope>NUCLEOTIDE SEQUENCE [LARGE SCALE GENOMIC DNA]</scope>
    <source>
        <strain evidence="10 11">CBS 10342</strain>
    </source>
</reference>
<comment type="cofactor">
    <cofactor evidence="1">
        <name>Zn(2+)</name>
        <dbReference type="ChEBI" id="CHEBI:29105"/>
    </cofactor>
</comment>
<keyword evidence="3" id="KW-0479">Metal-binding</keyword>
<dbReference type="GO" id="GO:0008652">
    <property type="term" value="P:amino acid biosynthetic process"/>
    <property type="evidence" value="ECO:0007669"/>
    <property type="project" value="UniProtKB-KW"/>
</dbReference>
<keyword evidence="2" id="KW-0028">Amino-acid biosynthesis</keyword>
<dbReference type="Proteomes" id="UP000189580">
    <property type="component" value="Chromosome b"/>
</dbReference>
<sequence>MSEITKVRILGSDSIHIGYGIEDHIVKEVLEFIPSSTYVLISDTNIAKFDHVEKLESKLQAACKAKNPENPARLLKYLIAPGEASKNRVTKAEIEDWMLSQGCTRDTVILAIGGGVIGDMIGYVAATFMRGIRFVQIPTSLLSMVDSSIGGKTGIDTPMGKNLVGAFWQSKRIFIDIRFLETLPEREFINGMAEVIKVSL</sequence>
<keyword evidence="11" id="KW-1185">Reference proteome</keyword>
<accession>A0A167F661</accession>
<dbReference type="AlphaFoldDB" id="A0A167F661"/>
<organism evidence="10 11">
    <name type="scientific">Sugiyamaella lignohabitans</name>
    <dbReference type="NCBI Taxonomy" id="796027"/>
    <lineage>
        <taxon>Eukaryota</taxon>
        <taxon>Fungi</taxon>
        <taxon>Dikarya</taxon>
        <taxon>Ascomycota</taxon>
        <taxon>Saccharomycotina</taxon>
        <taxon>Dipodascomycetes</taxon>
        <taxon>Dipodascales</taxon>
        <taxon>Trichomonascaceae</taxon>
        <taxon>Sugiyamaella</taxon>
    </lineage>
</organism>
<dbReference type="SUPFAM" id="SSF56796">
    <property type="entry name" value="Dehydroquinate synthase-like"/>
    <property type="match status" value="1"/>
</dbReference>
<dbReference type="Gene3D" id="3.40.50.1970">
    <property type="match status" value="1"/>
</dbReference>
<dbReference type="InterPro" id="IPR030960">
    <property type="entry name" value="DHQS/DOIS_N"/>
</dbReference>
<protein>
    <submittedName>
        <fullName evidence="10">Pentafunctional protein ARO1p</fullName>
    </submittedName>
</protein>
<dbReference type="InterPro" id="IPR050071">
    <property type="entry name" value="Dehydroquinate_synthase"/>
</dbReference>
<evidence type="ECO:0000256" key="1">
    <source>
        <dbReference type="ARBA" id="ARBA00001947"/>
    </source>
</evidence>
<dbReference type="EMBL" id="CP014503">
    <property type="protein sequence ID" value="ANB14885.1"/>
    <property type="molecule type" value="Genomic_DNA"/>
</dbReference>
<gene>
    <name evidence="10" type="primary">ARO1</name>
    <name evidence="10" type="ORF">AWJ20_2498</name>
</gene>